<protein>
    <submittedName>
        <fullName evidence="2">DUF4855 domain-containing protein</fullName>
    </submittedName>
</protein>
<dbReference type="EMBL" id="JBHLVF010000010">
    <property type="protein sequence ID" value="MFC0391318.1"/>
    <property type="molecule type" value="Genomic_DNA"/>
</dbReference>
<organism evidence="2 3">
    <name type="scientific">Paenibacillus mendelii</name>
    <dbReference type="NCBI Taxonomy" id="206163"/>
    <lineage>
        <taxon>Bacteria</taxon>
        <taxon>Bacillati</taxon>
        <taxon>Bacillota</taxon>
        <taxon>Bacilli</taxon>
        <taxon>Bacillales</taxon>
        <taxon>Paenibacillaceae</taxon>
        <taxon>Paenibacillus</taxon>
    </lineage>
</organism>
<dbReference type="RefSeq" id="WP_204818042.1">
    <property type="nucleotide sequence ID" value="NZ_JANHOF010000004.1"/>
</dbReference>
<keyword evidence="3" id="KW-1185">Reference proteome</keyword>
<dbReference type="SUPFAM" id="SSF49785">
    <property type="entry name" value="Galactose-binding domain-like"/>
    <property type="match status" value="3"/>
</dbReference>
<evidence type="ECO:0000313" key="2">
    <source>
        <dbReference type="EMBL" id="MFC0391318.1"/>
    </source>
</evidence>
<name>A0ABV6J970_9BACL</name>
<reference evidence="2 3" key="1">
    <citation type="submission" date="2024-09" db="EMBL/GenBank/DDBJ databases">
        <authorList>
            <person name="Sun Q."/>
            <person name="Mori K."/>
        </authorList>
    </citation>
    <scope>NUCLEOTIDE SEQUENCE [LARGE SCALE GENOMIC DNA]</scope>
    <source>
        <strain evidence="2 3">CCM 4839</strain>
    </source>
</reference>
<dbReference type="InterPro" id="IPR008979">
    <property type="entry name" value="Galactose-bd-like_sf"/>
</dbReference>
<dbReference type="Pfam" id="PF00754">
    <property type="entry name" value="F5_F8_type_C"/>
    <property type="match status" value="1"/>
</dbReference>
<feature type="domain" description="F5/8 type C" evidence="1">
    <location>
        <begin position="73"/>
        <end position="240"/>
    </location>
</feature>
<accession>A0ABV6J970</accession>
<dbReference type="Pfam" id="PF16147">
    <property type="entry name" value="DUF4855"/>
    <property type="match status" value="2"/>
</dbReference>
<feature type="domain" description="F5/8 type C" evidence="1">
    <location>
        <begin position="592"/>
        <end position="755"/>
    </location>
</feature>
<gene>
    <name evidence="2" type="ORF">ACFFJ8_08000</name>
</gene>
<dbReference type="Proteomes" id="UP001589818">
    <property type="component" value="Unassembled WGS sequence"/>
</dbReference>
<sequence>MIFSKQPTAKGVRILTFVVLCLLLLFSDANNLLASTAPEAGPTPQHVLKEAIETIESAENESIGAIDAGERTETAEALPSPANMALHKSYTVSIPANDSYADPNGTKLTDGAYGGTDFSNPAWVGHNANIDREIVIDLQEAKSISAIKANFLSDNGVGITAPELVTFFVSQDGVQWSKVKNVIRPRSNQSVSTALYEWNGNRDGFPKHQPNGQMAYARYVKMHTIVDYWMFIDEIEVLGYDGKQNKAVELTPDPAIEPEYLQAGEQTGYMNDLVLFYNGQYAEDAGNWNAEQFVPYVAYVDENGQPLDWMFDSGLFLGITAPSGRSFAEGTSPSNKEDWDWYIAKTLSEPASDAAQLNVAVRQTAQQLGEPNHKMKVAIMVPMPDSRQTDFGDVDGDGVSENLSNKADQEKVLRWYVREVTQKWKKSRYNNLELTGFYWMSETVTELNALQYTADLVHRNKLKFYWIPYYEASLYWKWQMFGFDAMAYQPNHYFAGTAAQRIADAAARAKKIGSGIEIEFDDGVFNLGPGRHKLIDYLQGAAEYGYDGDTFRAYYQDLRTLYKAAYDEKPENRQIYDWIYAFIHGQPLDFTVPGPQNLALNKSYTVSLPPSSSYPDTGGTELTDGIHGTTSFYNAAWQGHAGDFDRNFIVDLGEPKSIGAIKANFLNDRDPGINAPDDIRISVSMDGQNWARAAVVDKPASSDTGPHTLQYVWDGAVDGLPSQQPQGDMVYARYVKINLVLNVWAFIDEIEVWGEDGRLDGAVELTPDEPPQDGRYLEAGEATGGINDLVLFYNGQYNNNIGDWNASQFVPYVAYVDEDGQPTEWFFDGGLFLGLTAASGRTFVETNWEESSKKEDWEWYLNKTFNGDALQLNQAVSQVGAQLNDPNHKMKVVLMVPLPSTKQTDFGDVDGDGVSENFGDPAAGQANKEKAVDWYINEVLSRWTAAGYSNLELTGFYWMHEAASAEDQAVIRYTADAVHKHGFKFFWIPYYGASGYWKWQDFGFDAMAYQPNHFFTDGTTADRIRVAAENARKIGSGVEIEVDDRVFGNTAFRQKYIDYLQGGIDYGFDSSVFRAYYQSTHTLQKAAYSDFPRNRQIYDWTYDFIRGNPIDFTDPGPGTGPVDPEAHPNLALNAAYTVSLPPEPQYPDTNGTELTDGIYASPAFLDDGWQGHAHNTVRDFVIDLGEQKSIAAIKANFLQETSTGIHAPAVVEISVSTDGQNWAKLADVAKPAPTQAEPYSQMYRWDASKNGLPAHQPQGEYVYARYVKIHITLNVWAFIDEIEVRGENGRLDGAVVLTPDP</sequence>
<evidence type="ECO:0000313" key="3">
    <source>
        <dbReference type="Proteomes" id="UP001589818"/>
    </source>
</evidence>
<dbReference type="InterPro" id="IPR032329">
    <property type="entry name" value="DUF4855"/>
</dbReference>
<dbReference type="PROSITE" id="PS50022">
    <property type="entry name" value="FA58C_3"/>
    <property type="match status" value="3"/>
</dbReference>
<dbReference type="Gene3D" id="2.60.120.260">
    <property type="entry name" value="Galactose-binding domain-like"/>
    <property type="match status" value="3"/>
</dbReference>
<comment type="caution">
    <text evidence="2">The sequence shown here is derived from an EMBL/GenBank/DDBJ whole genome shotgun (WGS) entry which is preliminary data.</text>
</comment>
<feature type="domain" description="F5/8 type C" evidence="1">
    <location>
        <begin position="1125"/>
        <end position="1287"/>
    </location>
</feature>
<evidence type="ECO:0000259" key="1">
    <source>
        <dbReference type="PROSITE" id="PS50022"/>
    </source>
</evidence>
<proteinExistence type="predicted"/>
<dbReference type="InterPro" id="IPR000421">
    <property type="entry name" value="FA58C"/>
</dbReference>